<keyword evidence="3" id="KW-1185">Reference proteome</keyword>
<comment type="caution">
    <text evidence="2">The sequence shown here is derived from an EMBL/GenBank/DDBJ whole genome shotgun (WGS) entry which is preliminary data.</text>
</comment>
<dbReference type="AlphaFoldDB" id="A0A9N8Z3V5"/>
<keyword evidence="1" id="KW-0472">Membrane</keyword>
<feature type="transmembrane region" description="Helical" evidence="1">
    <location>
        <begin position="21"/>
        <end position="41"/>
    </location>
</feature>
<dbReference type="OrthoDB" id="432528at2759"/>
<keyword evidence="1" id="KW-0812">Transmembrane</keyword>
<reference evidence="2" key="1">
    <citation type="submission" date="2021-06" db="EMBL/GenBank/DDBJ databases">
        <authorList>
            <person name="Kallberg Y."/>
            <person name="Tangrot J."/>
            <person name="Rosling A."/>
        </authorList>
    </citation>
    <scope>NUCLEOTIDE SEQUENCE</scope>
    <source>
        <strain evidence="2">FL966</strain>
    </source>
</reference>
<evidence type="ECO:0000313" key="3">
    <source>
        <dbReference type="Proteomes" id="UP000789759"/>
    </source>
</evidence>
<evidence type="ECO:0000256" key="1">
    <source>
        <dbReference type="SAM" id="Phobius"/>
    </source>
</evidence>
<protein>
    <submittedName>
        <fullName evidence="2">20237_t:CDS:1</fullName>
    </submittedName>
</protein>
<gene>
    <name evidence="2" type="ORF">CPELLU_LOCUS891</name>
</gene>
<keyword evidence="1" id="KW-1133">Transmembrane helix</keyword>
<dbReference type="SUPFAM" id="SSF50965">
    <property type="entry name" value="Galactose oxidase, central domain"/>
    <property type="match status" value="1"/>
</dbReference>
<dbReference type="InterPro" id="IPR011043">
    <property type="entry name" value="Gal_Oxase/kelch_b-propeller"/>
</dbReference>
<name>A0A9N8Z3V5_9GLOM</name>
<sequence length="344" mass="39479">MKNIGMGSLTSKRLFWLLFRMLGVIIVLNGFDFFHSFVFPYTPPLRYSHTSLLTLSTDTNSDYRNLYIIGGRSNNDSSSPINTEISSQVFYRSFNRDLDASLQIWKKIPEEVQLPSGISWVSAVQFKPNSLNCYLFGKPINKPANTEVTWVYKLDSLSGNISYIQTIPVDISRQQQTVPHISGKIYVFADLDNELYGPDKYTSYYVVYLLNTIGYEWTLRSSSIYAPKPRLGQIFYIGGREFQDGDVNIYEIRIYDTNAGEWTSMEINSTLKIDRRHGHTAVLTSDGNIVVYGGGKGELHTTAYPQLFVLKKYRKSYKWVVPTEILQILEGGQNQQTKTYIYWI</sequence>
<dbReference type="Gene3D" id="2.120.10.80">
    <property type="entry name" value="Kelch-type beta propeller"/>
    <property type="match status" value="1"/>
</dbReference>
<dbReference type="EMBL" id="CAJVQA010000300">
    <property type="protein sequence ID" value="CAG8467033.1"/>
    <property type="molecule type" value="Genomic_DNA"/>
</dbReference>
<accession>A0A9N8Z3V5</accession>
<dbReference type="InterPro" id="IPR015915">
    <property type="entry name" value="Kelch-typ_b-propeller"/>
</dbReference>
<organism evidence="2 3">
    <name type="scientific">Cetraspora pellucida</name>
    <dbReference type="NCBI Taxonomy" id="1433469"/>
    <lineage>
        <taxon>Eukaryota</taxon>
        <taxon>Fungi</taxon>
        <taxon>Fungi incertae sedis</taxon>
        <taxon>Mucoromycota</taxon>
        <taxon>Glomeromycotina</taxon>
        <taxon>Glomeromycetes</taxon>
        <taxon>Diversisporales</taxon>
        <taxon>Gigasporaceae</taxon>
        <taxon>Cetraspora</taxon>
    </lineage>
</organism>
<dbReference type="Proteomes" id="UP000789759">
    <property type="component" value="Unassembled WGS sequence"/>
</dbReference>
<evidence type="ECO:0000313" key="2">
    <source>
        <dbReference type="EMBL" id="CAG8467033.1"/>
    </source>
</evidence>
<proteinExistence type="predicted"/>